<feature type="non-terminal residue" evidence="2">
    <location>
        <position position="1"/>
    </location>
</feature>
<gene>
    <name evidence="2" type="ORF">DSTB1V02_LOCUS13396</name>
</gene>
<dbReference type="Proteomes" id="UP000677054">
    <property type="component" value="Unassembled WGS sequence"/>
</dbReference>
<protein>
    <submittedName>
        <fullName evidence="2">Uncharacterized protein</fullName>
    </submittedName>
</protein>
<sequence>ATILQIHSSNGRKVSDISSQGFLHGPSYFIREMDTVAFPVTRICTKTKITKLIIGEYMKERTISRLVQGINLMISNVRDGIEHESGQRQGDGSQINAITNPGLSRHSTSSESGSELQSTEDHTRSARKRSWLAESTQQQRKKTKRHQGQRYMHCLSLKVKEGLRDLFTLDLNTSFPCIHEIPLSNLEPSPAASRDKSIIVMVSENKNDGGHPLKIKGNKEEYPGIKAAKPTRIREFDGRMDTVAFPVTRICTKTKITKLIIGEYMKERTISRLVQGINLMISNVRDGIERKSGQRQGDGSQINAITNPGLSRHSTSSESGSELQSTEDHMRSARKRSWLAESTQLQRKKTKRHQVK</sequence>
<feature type="compositionally biased region" description="Basic residues" evidence="1">
    <location>
        <begin position="139"/>
        <end position="148"/>
    </location>
</feature>
<feature type="region of interest" description="Disordered" evidence="1">
    <location>
        <begin position="83"/>
        <end position="149"/>
    </location>
</feature>
<dbReference type="EMBL" id="LR905792">
    <property type="protein sequence ID" value="CAD7253648.1"/>
    <property type="molecule type" value="Genomic_DNA"/>
</dbReference>
<evidence type="ECO:0000256" key="1">
    <source>
        <dbReference type="SAM" id="MobiDB-lite"/>
    </source>
</evidence>
<organism evidence="2">
    <name type="scientific">Darwinula stevensoni</name>
    <dbReference type="NCBI Taxonomy" id="69355"/>
    <lineage>
        <taxon>Eukaryota</taxon>
        <taxon>Metazoa</taxon>
        <taxon>Ecdysozoa</taxon>
        <taxon>Arthropoda</taxon>
        <taxon>Crustacea</taxon>
        <taxon>Oligostraca</taxon>
        <taxon>Ostracoda</taxon>
        <taxon>Podocopa</taxon>
        <taxon>Podocopida</taxon>
        <taxon>Darwinulocopina</taxon>
        <taxon>Darwinuloidea</taxon>
        <taxon>Darwinulidae</taxon>
        <taxon>Darwinula</taxon>
    </lineage>
</organism>
<evidence type="ECO:0000313" key="2">
    <source>
        <dbReference type="EMBL" id="CAD7253648.1"/>
    </source>
</evidence>
<evidence type="ECO:0000313" key="3">
    <source>
        <dbReference type="Proteomes" id="UP000677054"/>
    </source>
</evidence>
<feature type="compositionally biased region" description="Polar residues" evidence="1">
    <location>
        <begin position="87"/>
        <end position="101"/>
    </location>
</feature>
<accession>A0A7R9AG70</accession>
<feature type="compositionally biased region" description="Basic residues" evidence="1">
    <location>
        <begin position="346"/>
        <end position="356"/>
    </location>
</feature>
<feature type="compositionally biased region" description="Low complexity" evidence="1">
    <location>
        <begin position="102"/>
        <end position="117"/>
    </location>
</feature>
<dbReference type="AlphaFoldDB" id="A0A7R9AG70"/>
<proteinExistence type="predicted"/>
<feature type="compositionally biased region" description="Low complexity" evidence="1">
    <location>
        <begin position="309"/>
        <end position="324"/>
    </location>
</feature>
<feature type="compositionally biased region" description="Polar residues" evidence="1">
    <location>
        <begin position="294"/>
        <end position="308"/>
    </location>
</feature>
<dbReference type="EMBL" id="CAJPEV010006275">
    <property type="protein sequence ID" value="CAG0904008.1"/>
    <property type="molecule type" value="Genomic_DNA"/>
</dbReference>
<reference evidence="2" key="1">
    <citation type="submission" date="2020-11" db="EMBL/GenBank/DDBJ databases">
        <authorList>
            <person name="Tran Van P."/>
        </authorList>
    </citation>
    <scope>NUCLEOTIDE SEQUENCE</scope>
</reference>
<feature type="region of interest" description="Disordered" evidence="1">
    <location>
        <begin position="290"/>
        <end position="356"/>
    </location>
</feature>
<keyword evidence="3" id="KW-1185">Reference proteome</keyword>
<name>A0A7R9AG70_9CRUS</name>